<keyword evidence="2" id="KW-1185">Reference proteome</keyword>
<reference evidence="1" key="2">
    <citation type="submission" date="2021-01" db="UniProtKB">
        <authorList>
            <consortium name="EnsemblPlants"/>
        </authorList>
    </citation>
    <scope>IDENTIFICATION</scope>
</reference>
<dbReference type="EnsemblPlants" id="QL08p026225:mrna">
    <property type="protein sequence ID" value="QL08p026225:mrna"/>
    <property type="gene ID" value="QL08p026225"/>
</dbReference>
<dbReference type="Proteomes" id="UP000594261">
    <property type="component" value="Chromosome 8"/>
</dbReference>
<name>A0A7N2MCS8_QUELO</name>
<proteinExistence type="predicted"/>
<dbReference type="InParanoid" id="A0A7N2MCS8"/>
<evidence type="ECO:0000313" key="1">
    <source>
        <dbReference type="EnsemblPlants" id="QL08p026225:mrna"/>
    </source>
</evidence>
<protein>
    <submittedName>
        <fullName evidence="1">Uncharacterized protein</fullName>
    </submittedName>
</protein>
<dbReference type="Gramene" id="QL08p026225:mrna">
    <property type="protein sequence ID" value="QL08p026225:mrna"/>
    <property type="gene ID" value="QL08p026225"/>
</dbReference>
<evidence type="ECO:0000313" key="2">
    <source>
        <dbReference type="Proteomes" id="UP000594261"/>
    </source>
</evidence>
<accession>A0A7N2MCS8</accession>
<reference evidence="1 2" key="1">
    <citation type="journal article" date="2016" name="G3 (Bethesda)">
        <title>First Draft Assembly and Annotation of the Genome of a California Endemic Oak Quercus lobata Nee (Fagaceae).</title>
        <authorList>
            <person name="Sork V.L."/>
            <person name="Fitz-Gibbon S.T."/>
            <person name="Puiu D."/>
            <person name="Crepeau M."/>
            <person name="Gugger P.F."/>
            <person name="Sherman R."/>
            <person name="Stevens K."/>
            <person name="Langley C.H."/>
            <person name="Pellegrini M."/>
            <person name="Salzberg S.L."/>
        </authorList>
    </citation>
    <scope>NUCLEOTIDE SEQUENCE [LARGE SCALE GENOMIC DNA]</scope>
    <source>
        <strain evidence="1 2">cv. SW786</strain>
    </source>
</reference>
<organism evidence="1 2">
    <name type="scientific">Quercus lobata</name>
    <name type="common">Valley oak</name>
    <dbReference type="NCBI Taxonomy" id="97700"/>
    <lineage>
        <taxon>Eukaryota</taxon>
        <taxon>Viridiplantae</taxon>
        <taxon>Streptophyta</taxon>
        <taxon>Embryophyta</taxon>
        <taxon>Tracheophyta</taxon>
        <taxon>Spermatophyta</taxon>
        <taxon>Magnoliopsida</taxon>
        <taxon>eudicotyledons</taxon>
        <taxon>Gunneridae</taxon>
        <taxon>Pentapetalae</taxon>
        <taxon>rosids</taxon>
        <taxon>fabids</taxon>
        <taxon>Fagales</taxon>
        <taxon>Fagaceae</taxon>
        <taxon>Quercus</taxon>
    </lineage>
</organism>
<dbReference type="EMBL" id="LRBV02000008">
    <property type="status" value="NOT_ANNOTATED_CDS"/>
    <property type="molecule type" value="Genomic_DNA"/>
</dbReference>
<dbReference type="AlphaFoldDB" id="A0A7N2MCS8"/>
<sequence>MAKESVKHSLAIVEGLMSNVSAGKLTRTFRDGDKVFILQLGSNAYGSFFMISKLIHGRWKGFIVVPEGKLGSGWRGFGFHLRKAIAAETLAIKLSSQSVLKPTIVEQCRQRDTKTHMLVVVEGCRREDGGGNKRKQLIPNFQNLKNILSSQNQDFHERNARKEKANIGAKILLIIYGIVSNDTEEGLILDVSFKMERDLDGKWKVKWSKVHQVGPTLLKPMAPQFKPTNAYPYKPNPKPISAWRPKRYQPCNTSCAPITMFPFIINLSLKSRALSYVSRQAPSWVLLCLRVQMQNMGLSKHQDGESGVYEYQCSKMGLNKHQDGSPGVFEFRCSAEFLGFDESVETLKGSIPTPNCDEALQHDLRLILQEHSGNVNKKWGQVEAGVEKSMEKELYSNWFQSRFNEFDDFLGTSLNSLEEIDRFLFSPLLADYFTHFSQKRMPRVLLDHFPILLEGGSQQRGRTPLNFENMWLWTEKFVDKVQVCWASYLFQGTPSYVLAKKLAALKLDLKKWNEMGFGNFTVKKQQLWRNLNALDVKGETHPLTTEEILEQVNLRIEIEKITLLEEINWSKSLRDANDWEVEAYLSFIVTIYGSSIRGIGEDKMCWKLDRNKGFWLVLITLF</sequence>